<comment type="caution">
    <text evidence="2">The sequence shown here is derived from an EMBL/GenBank/DDBJ whole genome shotgun (WGS) entry which is preliminary data.</text>
</comment>
<dbReference type="Gene3D" id="1.10.357.10">
    <property type="entry name" value="Tetracycline Repressor, domain 2"/>
    <property type="match status" value="1"/>
</dbReference>
<evidence type="ECO:0000313" key="2">
    <source>
        <dbReference type="EMBL" id="OUE28460.1"/>
    </source>
</evidence>
<proteinExistence type="predicted"/>
<name>A0A251YW52_9MICO</name>
<evidence type="ECO:0000256" key="1">
    <source>
        <dbReference type="SAM" id="MobiDB-lite"/>
    </source>
</evidence>
<dbReference type="InterPro" id="IPR036271">
    <property type="entry name" value="Tet_transcr_reg_TetR-rel_C_sf"/>
</dbReference>
<dbReference type="InterPro" id="IPR009057">
    <property type="entry name" value="Homeodomain-like_sf"/>
</dbReference>
<accession>A0A251YW52</accession>
<organism evidence="2 3">
    <name type="scientific">Clavibacter michiganensis</name>
    <dbReference type="NCBI Taxonomy" id="28447"/>
    <lineage>
        <taxon>Bacteria</taxon>
        <taxon>Bacillati</taxon>
        <taxon>Actinomycetota</taxon>
        <taxon>Actinomycetes</taxon>
        <taxon>Micrococcales</taxon>
        <taxon>Microbacteriaceae</taxon>
        <taxon>Clavibacter</taxon>
    </lineage>
</organism>
<dbReference type="AlphaFoldDB" id="A0A251YW52"/>
<dbReference type="Proteomes" id="UP000195011">
    <property type="component" value="Unassembled WGS sequence"/>
</dbReference>
<evidence type="ECO:0008006" key="4">
    <source>
        <dbReference type="Google" id="ProtNLM"/>
    </source>
</evidence>
<feature type="compositionally biased region" description="Low complexity" evidence="1">
    <location>
        <begin position="301"/>
        <end position="312"/>
    </location>
</feature>
<evidence type="ECO:0000313" key="3">
    <source>
        <dbReference type="Proteomes" id="UP000195011"/>
    </source>
</evidence>
<dbReference type="SUPFAM" id="SSF48498">
    <property type="entry name" value="Tetracyclin repressor-like, C-terminal domain"/>
    <property type="match status" value="1"/>
</dbReference>
<protein>
    <recommendedName>
        <fullName evidence="4">TetR family transcriptional regulator</fullName>
    </recommendedName>
</protein>
<dbReference type="EMBL" id="MDJY01000009">
    <property type="protein sequence ID" value="OUE28460.1"/>
    <property type="molecule type" value="Genomic_DNA"/>
</dbReference>
<sequence>MERRAGRIGRPARVSRRLIAEAALEVGLSTLTLTTLAHRLGVDHSTLYRHVASRDDIVLLACDTAIARMDWPDVPDVPDAELREPTDASWRAYLEQAVERIWDMYDLYPGLAGAINHLHAAPDQVVLRFTGAIRDLVRMGFAEAEAVLVLDTVMDISVASYVAWERALGLDVGGGAAERPTSTAPIVDAAMSASVGRGLLTRASGRIAADRIAEEDAAHAPNASRRGGPAHSAGAPDAGHARQEEAQRDALGTMVRVTARFAGEVATGSATTPRDWWRRKLAVILAGVAELRAAGDDGRARAAGAAEATPAADARRDA</sequence>
<gene>
    <name evidence="2" type="ORF">BFL36_01425</name>
</gene>
<feature type="region of interest" description="Disordered" evidence="1">
    <location>
        <begin position="216"/>
        <end position="247"/>
    </location>
</feature>
<reference evidence="2 3" key="1">
    <citation type="submission" date="2016-08" db="EMBL/GenBank/DDBJ databases">
        <title>Genome sequence of Clavibacter michiganensis spp strain CFBP8017.</title>
        <authorList>
            <person name="Thapa S.P."/>
            <person name="Coaker G."/>
            <person name="Jacques M.-A."/>
        </authorList>
    </citation>
    <scope>NUCLEOTIDE SEQUENCE [LARGE SCALE GENOMIC DNA]</scope>
    <source>
        <strain evidence="2">CFBP8017</strain>
    </source>
</reference>
<dbReference type="SUPFAM" id="SSF46689">
    <property type="entry name" value="Homeodomain-like"/>
    <property type="match status" value="1"/>
</dbReference>
<feature type="region of interest" description="Disordered" evidence="1">
    <location>
        <begin position="295"/>
        <end position="318"/>
    </location>
</feature>